<feature type="transmembrane region" description="Helical" evidence="7">
    <location>
        <begin position="363"/>
        <end position="383"/>
    </location>
</feature>
<feature type="transmembrane region" description="Helical" evidence="7">
    <location>
        <begin position="134"/>
        <end position="155"/>
    </location>
</feature>
<evidence type="ECO:0000256" key="2">
    <source>
        <dbReference type="ARBA" id="ARBA00022448"/>
    </source>
</evidence>
<keyword evidence="4 7" id="KW-0812">Transmembrane</keyword>
<dbReference type="GO" id="GO:0015297">
    <property type="term" value="F:antiporter activity"/>
    <property type="evidence" value="ECO:0007669"/>
    <property type="project" value="InterPro"/>
</dbReference>
<name>A0A395X786_9FIRM</name>
<feature type="transmembrane region" description="Helical" evidence="7">
    <location>
        <begin position="419"/>
        <end position="441"/>
    </location>
</feature>
<protein>
    <submittedName>
        <fullName evidence="8">MATE family efflux transporter</fullName>
    </submittedName>
</protein>
<evidence type="ECO:0000256" key="6">
    <source>
        <dbReference type="ARBA" id="ARBA00023136"/>
    </source>
</evidence>
<dbReference type="AlphaFoldDB" id="A0A395X786"/>
<evidence type="ECO:0000256" key="5">
    <source>
        <dbReference type="ARBA" id="ARBA00022989"/>
    </source>
</evidence>
<keyword evidence="5 7" id="KW-1133">Transmembrane helix</keyword>
<feature type="transmembrane region" description="Helical" evidence="7">
    <location>
        <begin position="60"/>
        <end position="80"/>
    </location>
</feature>
<dbReference type="NCBIfam" id="TIGR00797">
    <property type="entry name" value="matE"/>
    <property type="match status" value="1"/>
</dbReference>
<dbReference type="Pfam" id="PF01554">
    <property type="entry name" value="MatE"/>
    <property type="match status" value="2"/>
</dbReference>
<evidence type="ECO:0000256" key="3">
    <source>
        <dbReference type="ARBA" id="ARBA00022475"/>
    </source>
</evidence>
<dbReference type="CDD" id="cd13138">
    <property type="entry name" value="MATE_yoeA_like"/>
    <property type="match status" value="1"/>
</dbReference>
<feature type="transmembrane region" description="Helical" evidence="7">
    <location>
        <begin position="235"/>
        <end position="260"/>
    </location>
</feature>
<organism evidence="8 9">
    <name type="scientific">Blautia obeum</name>
    <dbReference type="NCBI Taxonomy" id="40520"/>
    <lineage>
        <taxon>Bacteria</taxon>
        <taxon>Bacillati</taxon>
        <taxon>Bacillota</taxon>
        <taxon>Clostridia</taxon>
        <taxon>Lachnospirales</taxon>
        <taxon>Lachnospiraceae</taxon>
        <taxon>Blautia</taxon>
    </lineage>
</organism>
<evidence type="ECO:0000256" key="1">
    <source>
        <dbReference type="ARBA" id="ARBA00004651"/>
    </source>
</evidence>
<dbReference type="PIRSF" id="PIRSF006603">
    <property type="entry name" value="DinF"/>
    <property type="match status" value="1"/>
</dbReference>
<dbReference type="GO" id="GO:0042910">
    <property type="term" value="F:xenobiotic transmembrane transporter activity"/>
    <property type="evidence" value="ECO:0007669"/>
    <property type="project" value="InterPro"/>
</dbReference>
<evidence type="ECO:0000313" key="8">
    <source>
        <dbReference type="EMBL" id="RGV63031.1"/>
    </source>
</evidence>
<proteinExistence type="predicted"/>
<evidence type="ECO:0000256" key="7">
    <source>
        <dbReference type="SAM" id="Phobius"/>
    </source>
</evidence>
<dbReference type="InterPro" id="IPR052031">
    <property type="entry name" value="Membrane_Transporter-Flippase"/>
</dbReference>
<feature type="transmembrane region" description="Helical" evidence="7">
    <location>
        <begin position="390"/>
        <end position="407"/>
    </location>
</feature>
<dbReference type="Proteomes" id="UP000265828">
    <property type="component" value="Unassembled WGS sequence"/>
</dbReference>
<feature type="transmembrane region" description="Helical" evidence="7">
    <location>
        <begin position="92"/>
        <end position="114"/>
    </location>
</feature>
<keyword evidence="6 7" id="KW-0472">Membrane</keyword>
<dbReference type="GO" id="GO:0005886">
    <property type="term" value="C:plasma membrane"/>
    <property type="evidence" value="ECO:0007669"/>
    <property type="project" value="UniProtKB-SubCell"/>
</dbReference>
<feature type="transmembrane region" description="Helical" evidence="7">
    <location>
        <begin position="314"/>
        <end position="334"/>
    </location>
</feature>
<feature type="transmembrane region" description="Helical" evidence="7">
    <location>
        <begin position="21"/>
        <end position="40"/>
    </location>
</feature>
<evidence type="ECO:0000256" key="4">
    <source>
        <dbReference type="ARBA" id="ARBA00022692"/>
    </source>
</evidence>
<dbReference type="InterPro" id="IPR002528">
    <property type="entry name" value="MATE_fam"/>
</dbReference>
<comment type="subcellular location">
    <subcellularLocation>
        <location evidence="1">Cell membrane</location>
        <topology evidence="1">Multi-pass membrane protein</topology>
    </subcellularLocation>
</comment>
<feature type="transmembrane region" description="Helical" evidence="7">
    <location>
        <begin position="167"/>
        <end position="188"/>
    </location>
</feature>
<feature type="transmembrane region" description="Helical" evidence="7">
    <location>
        <begin position="194"/>
        <end position="214"/>
    </location>
</feature>
<accession>A0A395X786</accession>
<dbReference type="EMBL" id="QRZI01000008">
    <property type="protein sequence ID" value="RGV63031.1"/>
    <property type="molecule type" value="Genomic_DNA"/>
</dbReference>
<reference evidence="8 9" key="1">
    <citation type="submission" date="2018-08" db="EMBL/GenBank/DDBJ databases">
        <title>A genome reference for cultivated species of the human gut microbiota.</title>
        <authorList>
            <person name="Zou Y."/>
            <person name="Xue W."/>
            <person name="Luo G."/>
        </authorList>
    </citation>
    <scope>NUCLEOTIDE SEQUENCE [LARGE SCALE GENOMIC DNA]</scope>
    <source>
        <strain evidence="8 9">AF14-23</strain>
    </source>
</reference>
<dbReference type="InterPro" id="IPR048279">
    <property type="entry name" value="MdtK-like"/>
</dbReference>
<dbReference type="PANTHER" id="PTHR43549">
    <property type="entry name" value="MULTIDRUG RESISTANCE PROTEIN YPNP-RELATED"/>
    <property type="match status" value="1"/>
</dbReference>
<dbReference type="PANTHER" id="PTHR43549:SF3">
    <property type="entry name" value="MULTIDRUG RESISTANCE PROTEIN YPNP-RELATED"/>
    <property type="match status" value="1"/>
</dbReference>
<sequence>MEKDLTTGSVFKNVVLLSLPYLLSYFLQTLYGMADLFIIGQFEGVASTTAVSIGSQVMHMLTVMIVGLSMGTTVSVGQAVGAGNRKQAAHNIGNTVILFLVLSIALTAILLSLVHPIVVAMSTPADAVSGTVTYLTICFIGIPFITSYNIISSIFRGLGDSKSPMCFIATACAANIALDYLFMGVLHLGPAGAALGTTLSQAISVVISLTVILKRRSIVLKKSDFKPCRAVMGKILGIGIPIAFQDGLIQVAFIIITIIANQRGLNDAAAVGIVEKVISFLFLVPSSMLSTVSALGAQNIGAGKPDRAIQTLRYAVMLAAGFGVLASIAIQFTAEGIVSLFTDPSTADGAAVILFGGQYLRGYIFDCIFAGIHFSFSGFFCACGKSGLSFLHNILAIVLMRVPGVYVTSKLFPATLLPMGLATAAGSLLSVVICLIAFGVIRRKSTLVLVEE</sequence>
<dbReference type="RefSeq" id="WP_118037115.1">
    <property type="nucleotide sequence ID" value="NZ_QRYY01000008.1"/>
</dbReference>
<feature type="transmembrane region" description="Helical" evidence="7">
    <location>
        <begin position="280"/>
        <end position="302"/>
    </location>
</feature>
<keyword evidence="2" id="KW-0813">Transport</keyword>
<gene>
    <name evidence="8" type="ORF">DWW07_12050</name>
</gene>
<keyword evidence="3" id="KW-1003">Cell membrane</keyword>
<comment type="caution">
    <text evidence="8">The sequence shown here is derived from an EMBL/GenBank/DDBJ whole genome shotgun (WGS) entry which is preliminary data.</text>
</comment>
<evidence type="ECO:0000313" key="9">
    <source>
        <dbReference type="Proteomes" id="UP000265828"/>
    </source>
</evidence>